<dbReference type="SUPFAM" id="SSF46938">
    <property type="entry name" value="CRAL/TRIO N-terminal domain"/>
    <property type="match status" value="1"/>
</dbReference>
<dbReference type="Pfam" id="PF00650">
    <property type="entry name" value="CRAL_TRIO"/>
    <property type="match status" value="1"/>
</dbReference>
<dbReference type="InterPro" id="IPR036865">
    <property type="entry name" value="CRAL-TRIO_dom_sf"/>
</dbReference>
<dbReference type="PANTHER" id="PTHR10174">
    <property type="entry name" value="ALPHA-TOCOPHEROL TRANSFER PROTEIN-RELATED"/>
    <property type="match status" value="1"/>
</dbReference>
<comment type="caution">
    <text evidence="2">The sequence shown here is derived from an EMBL/GenBank/DDBJ whole genome shotgun (WGS) entry which is preliminary data.</text>
</comment>
<reference evidence="2" key="1">
    <citation type="submission" date="2021-07" db="EMBL/GenBank/DDBJ databases">
        <authorList>
            <person name="Catto M.A."/>
            <person name="Jacobson A."/>
            <person name="Kennedy G."/>
            <person name="Labadie P."/>
            <person name="Hunt B.G."/>
            <person name="Srinivasan R."/>
        </authorList>
    </citation>
    <scope>NUCLEOTIDE SEQUENCE</scope>
    <source>
        <strain evidence="2">PL_HMW_Pooled</strain>
        <tissue evidence="2">Head</tissue>
    </source>
</reference>
<dbReference type="PANTHER" id="PTHR10174:SF213">
    <property type="entry name" value="CRAL-TRIO DOMAIN-CONTAINING PROTEIN"/>
    <property type="match status" value="1"/>
</dbReference>
<feature type="domain" description="CRAL-TRIO" evidence="1">
    <location>
        <begin position="107"/>
        <end position="257"/>
    </location>
</feature>
<dbReference type="Gene3D" id="3.40.525.10">
    <property type="entry name" value="CRAL-TRIO lipid binding domain"/>
    <property type="match status" value="1"/>
</dbReference>
<proteinExistence type="predicted"/>
<dbReference type="PROSITE" id="PS50191">
    <property type="entry name" value="CRAL_TRIO"/>
    <property type="match status" value="1"/>
</dbReference>
<evidence type="ECO:0000313" key="2">
    <source>
        <dbReference type="EMBL" id="KAK3910647.1"/>
    </source>
</evidence>
<dbReference type="CDD" id="cd00170">
    <property type="entry name" value="SEC14"/>
    <property type="match status" value="1"/>
</dbReference>
<dbReference type="GO" id="GO:1902936">
    <property type="term" value="F:phosphatidylinositol bisphosphate binding"/>
    <property type="evidence" value="ECO:0007669"/>
    <property type="project" value="TreeGrafter"/>
</dbReference>
<reference evidence="2" key="2">
    <citation type="journal article" date="2023" name="BMC Genomics">
        <title>Pest status, molecular evolution, and epigenetic factors derived from the genome assembly of Frankliniella fusca, a thysanopteran phytovirus vector.</title>
        <authorList>
            <person name="Catto M.A."/>
            <person name="Labadie P.E."/>
            <person name="Jacobson A.L."/>
            <person name="Kennedy G.G."/>
            <person name="Srinivasan R."/>
            <person name="Hunt B.G."/>
        </authorList>
    </citation>
    <scope>NUCLEOTIDE SEQUENCE</scope>
    <source>
        <strain evidence="2">PL_HMW_Pooled</strain>
    </source>
</reference>
<accession>A0AAE1GWS5</accession>
<dbReference type="InterPro" id="IPR036273">
    <property type="entry name" value="CRAL/TRIO_N_dom_sf"/>
</dbReference>
<gene>
    <name evidence="2" type="ORF">KUF71_020461</name>
</gene>
<protein>
    <submittedName>
        <fullName evidence="2">Alpha-tocopherol transfer protein-like</fullName>
    </submittedName>
</protein>
<evidence type="ECO:0000259" key="1">
    <source>
        <dbReference type="PROSITE" id="PS50191"/>
    </source>
</evidence>
<evidence type="ECO:0000313" key="3">
    <source>
        <dbReference type="Proteomes" id="UP001219518"/>
    </source>
</evidence>
<dbReference type="SUPFAM" id="SSF52087">
    <property type="entry name" value="CRAL/TRIO domain"/>
    <property type="match status" value="1"/>
</dbReference>
<organism evidence="2 3">
    <name type="scientific">Frankliniella fusca</name>
    <dbReference type="NCBI Taxonomy" id="407009"/>
    <lineage>
        <taxon>Eukaryota</taxon>
        <taxon>Metazoa</taxon>
        <taxon>Ecdysozoa</taxon>
        <taxon>Arthropoda</taxon>
        <taxon>Hexapoda</taxon>
        <taxon>Insecta</taxon>
        <taxon>Pterygota</taxon>
        <taxon>Neoptera</taxon>
        <taxon>Paraneoptera</taxon>
        <taxon>Thysanoptera</taxon>
        <taxon>Terebrantia</taxon>
        <taxon>Thripoidea</taxon>
        <taxon>Thripidae</taxon>
        <taxon>Frankliniella</taxon>
    </lineage>
</organism>
<dbReference type="InterPro" id="IPR001251">
    <property type="entry name" value="CRAL-TRIO_dom"/>
</dbReference>
<dbReference type="SMART" id="SM00516">
    <property type="entry name" value="SEC14"/>
    <property type="match status" value="1"/>
</dbReference>
<keyword evidence="3" id="KW-1185">Reference proteome</keyword>
<dbReference type="GO" id="GO:0016020">
    <property type="term" value="C:membrane"/>
    <property type="evidence" value="ECO:0007669"/>
    <property type="project" value="TreeGrafter"/>
</dbReference>
<dbReference type="AlphaFoldDB" id="A0AAE1GWS5"/>
<dbReference type="Proteomes" id="UP001219518">
    <property type="component" value="Unassembled WGS sequence"/>
</dbReference>
<sequence length="284" mass="32740">MDVPGSDLPDWSPDSFDVERELRVNPRLRREDLEEMKEWASRQRSIPAMQEGDFVKFLHSCNYDVLAAEACIQSYFKTRSSTPNIFHNRDLSLDGPQRQTNVLDFIVVPRLTPDGCRVIINGLKDPDPNNFDFDDHQKIFHMMLDAMLMAEPTLPGVVIIYDLHLGLISHFWKFGFLSQRRLFSYFQTGLPIVLKGFILLHTPSYINTVMKVLRNFGDKKRLDETKLLMGNDYSKLHALIPKECLPSDYGGSLPSRAELSEMTLQRLKPLRDMFAEEEASLKTN</sequence>
<dbReference type="EMBL" id="JAHWGI010000182">
    <property type="protein sequence ID" value="KAK3910647.1"/>
    <property type="molecule type" value="Genomic_DNA"/>
</dbReference>
<name>A0AAE1GWS5_9NEOP</name>